<dbReference type="InterPro" id="IPR023395">
    <property type="entry name" value="MCP_dom_sf"/>
</dbReference>
<dbReference type="PANTHER" id="PTHR45829">
    <property type="entry name" value="MITOCHONDRIAL CARRIER PROTEIN RIM2"/>
    <property type="match status" value="1"/>
</dbReference>
<feature type="region of interest" description="Disordered" evidence="11">
    <location>
        <begin position="876"/>
        <end position="902"/>
    </location>
</feature>
<evidence type="ECO:0000256" key="2">
    <source>
        <dbReference type="ARBA" id="ARBA00006375"/>
    </source>
</evidence>
<dbReference type="GO" id="GO:0006862">
    <property type="term" value="P:nucleotide transport"/>
    <property type="evidence" value="ECO:0007669"/>
    <property type="project" value="UniProtKB-ARBA"/>
</dbReference>
<keyword evidence="6" id="KW-0999">Mitochondrion inner membrane</keyword>
<dbReference type="InterPro" id="IPR049562">
    <property type="entry name" value="SLC25A33/36-like"/>
</dbReference>
<dbReference type="Gene3D" id="1.50.40.10">
    <property type="entry name" value="Mitochondrial carrier domain"/>
    <property type="match status" value="2"/>
</dbReference>
<name>A0ABD2I3D5_9BILA</name>
<dbReference type="Pfam" id="PF00153">
    <property type="entry name" value="Mito_carr"/>
    <property type="match status" value="3"/>
</dbReference>
<protein>
    <recommendedName>
        <fullName evidence="14">Mitochondrial carrier protein</fullName>
    </recommendedName>
</protein>
<feature type="region of interest" description="Disordered" evidence="11">
    <location>
        <begin position="584"/>
        <end position="603"/>
    </location>
</feature>
<sequence length="902" mass="101600">MKPHFSTKHFVHHVEQLGKRLFTVTYDLKIPSPNFAPGDLFGHLLAQNKLPLPFYKEVRVKFEFVRDETRKFDAKLVALRIENALKTGENLDDSLLGAGANSSTDDVVTTNCDSSPKAVTGNADNAAESLFEEQFQHVMRNASMVELSKLITAESRMTEEMRSLVRARNFEMLNEKLRQVSINYSHQIEALNEQQRHEYRQLVRTMYANEKSVDHGGGTKAFASLASSFSCADDTFVQLFFIRANAFAPVVHQPSQFSRPFQSQSHSCDSKILVLHRQHSDIGSIHHCQPVTTPKVSPLRASPFALVCGSAQLKTMHNVRILTCDQLVDFLTVDRSINNNTSNSINMNANSYTAWHCANNCDNNINNQWHHARTGNNNDSNNSNSSTTICHSQCLQLLMNLYRRDLASALLIVDGSDPLWHVKEHSKFAQLCEHSAELHFESLEHQLKKIELDTMTVSWCLSCAELVFKCLKGFLMEQIVVVQHDQVFPMDLRLPLTSLTWQRRYLSEDDEAHDHQQEDHGNNRQQQNAGLMAESGWTEFFIHFTGGALGGTAGTAITCPLEVVKTRLQSSHGHEMRRQVQLERMQRWTSSTTSSTSTATTAASSSTATASRFAFCRRLLHQSVIFRSFHSVWREGRLRALYKGLGPNLVGVAPSKAVYFGCYSCMKRFLNDHPEWIQSNSHSVHMLSAGSAALVTATAINPIWLVKTRLQLSPVHVRAFECARRIRREEGILSFWRGVTGSYIGTTETMLQFMIYEYLRDKIQDPSVTFIGKQDGQNIWQFMVAGGTAKLVAGFTCYPHEVIRTRLREEGSTNRLRDILRHILLQEGWQTLWHGVLLQLIRSVPNTAFTIGTYELVVYSLHWALLTRNNSNNGISSATTNIKTPPPAAEGGGGRADDAKSN</sequence>
<organism evidence="12 13">
    <name type="scientific">Heterodera trifolii</name>
    <dbReference type="NCBI Taxonomy" id="157864"/>
    <lineage>
        <taxon>Eukaryota</taxon>
        <taxon>Metazoa</taxon>
        <taxon>Ecdysozoa</taxon>
        <taxon>Nematoda</taxon>
        <taxon>Chromadorea</taxon>
        <taxon>Rhabditida</taxon>
        <taxon>Tylenchina</taxon>
        <taxon>Tylenchomorpha</taxon>
        <taxon>Tylenchoidea</taxon>
        <taxon>Heteroderidae</taxon>
        <taxon>Heteroderinae</taxon>
        <taxon>Heterodera</taxon>
    </lineage>
</organism>
<evidence type="ECO:0000256" key="3">
    <source>
        <dbReference type="ARBA" id="ARBA00022448"/>
    </source>
</evidence>
<keyword evidence="5" id="KW-0677">Repeat</keyword>
<dbReference type="Pfam" id="PF10154">
    <property type="entry name" value="Fy-3"/>
    <property type="match status" value="3"/>
</dbReference>
<dbReference type="AlphaFoldDB" id="A0ABD2I3D5"/>
<dbReference type="SUPFAM" id="SSF103506">
    <property type="entry name" value="Mitochondrial carrier"/>
    <property type="match status" value="1"/>
</dbReference>
<gene>
    <name evidence="12" type="ORF">niasHT_039746</name>
</gene>
<evidence type="ECO:0000256" key="1">
    <source>
        <dbReference type="ARBA" id="ARBA00004448"/>
    </source>
</evidence>
<proteinExistence type="inferred from homology"/>
<evidence type="ECO:0008006" key="14">
    <source>
        <dbReference type="Google" id="ProtNLM"/>
    </source>
</evidence>
<feature type="compositionally biased region" description="Low complexity" evidence="11">
    <location>
        <begin position="589"/>
        <end position="603"/>
    </location>
</feature>
<evidence type="ECO:0000256" key="11">
    <source>
        <dbReference type="SAM" id="MobiDB-lite"/>
    </source>
</evidence>
<feature type="repeat" description="Solcar" evidence="10">
    <location>
        <begin position="680"/>
        <end position="762"/>
    </location>
</feature>
<keyword evidence="4 10" id="KW-0812">Transmembrane</keyword>
<comment type="similarity">
    <text evidence="2">Belongs to the mitochondrial carrier (TC 2.A.29) family.</text>
</comment>
<comment type="caution">
    <text evidence="12">The sequence shown here is derived from an EMBL/GenBank/DDBJ whole genome shotgun (WGS) entry which is preliminary data.</text>
</comment>
<evidence type="ECO:0000313" key="12">
    <source>
        <dbReference type="EMBL" id="KAL3071921.1"/>
    </source>
</evidence>
<keyword evidence="8" id="KW-0496">Mitochondrion</keyword>
<keyword evidence="13" id="KW-1185">Reference proteome</keyword>
<evidence type="ECO:0000256" key="5">
    <source>
        <dbReference type="ARBA" id="ARBA00022737"/>
    </source>
</evidence>
<keyword evidence="3" id="KW-0813">Transport</keyword>
<dbReference type="InterPro" id="IPR019311">
    <property type="entry name" value="Fy-3"/>
</dbReference>
<dbReference type="GO" id="GO:0005743">
    <property type="term" value="C:mitochondrial inner membrane"/>
    <property type="evidence" value="ECO:0007669"/>
    <property type="project" value="UniProtKB-SubCell"/>
</dbReference>
<keyword evidence="9 10" id="KW-0472">Membrane</keyword>
<evidence type="ECO:0000256" key="4">
    <source>
        <dbReference type="ARBA" id="ARBA00022692"/>
    </source>
</evidence>
<accession>A0ABD2I3D5</accession>
<dbReference type="PROSITE" id="PS50920">
    <property type="entry name" value="SOLCAR"/>
    <property type="match status" value="3"/>
</dbReference>
<evidence type="ECO:0000256" key="7">
    <source>
        <dbReference type="ARBA" id="ARBA00022989"/>
    </source>
</evidence>
<keyword evidence="7" id="KW-1133">Transmembrane helix</keyword>
<reference evidence="12 13" key="1">
    <citation type="submission" date="2024-10" db="EMBL/GenBank/DDBJ databases">
        <authorList>
            <person name="Kim D."/>
        </authorList>
    </citation>
    <scope>NUCLEOTIDE SEQUENCE [LARGE SCALE GENOMIC DNA]</scope>
    <source>
        <strain evidence="12">BH-2024</strain>
    </source>
</reference>
<evidence type="ECO:0000256" key="9">
    <source>
        <dbReference type="ARBA" id="ARBA00023136"/>
    </source>
</evidence>
<feature type="repeat" description="Solcar" evidence="10">
    <location>
        <begin position="538"/>
        <end position="669"/>
    </location>
</feature>
<dbReference type="EMBL" id="JBICBT010001353">
    <property type="protein sequence ID" value="KAL3071921.1"/>
    <property type="molecule type" value="Genomic_DNA"/>
</dbReference>
<evidence type="ECO:0000256" key="6">
    <source>
        <dbReference type="ARBA" id="ARBA00022792"/>
    </source>
</evidence>
<evidence type="ECO:0000256" key="8">
    <source>
        <dbReference type="ARBA" id="ARBA00023128"/>
    </source>
</evidence>
<dbReference type="Proteomes" id="UP001620626">
    <property type="component" value="Unassembled WGS sequence"/>
</dbReference>
<comment type="subcellular location">
    <subcellularLocation>
        <location evidence="1">Mitochondrion inner membrane</location>
        <topology evidence="1">Multi-pass membrane protein</topology>
    </subcellularLocation>
</comment>
<evidence type="ECO:0000256" key="10">
    <source>
        <dbReference type="PROSITE-ProRule" id="PRU00282"/>
    </source>
</evidence>
<dbReference type="PANTHER" id="PTHR45829:SF4">
    <property type="entry name" value="MITOCHONDRIAL CARRIER PROTEIN RIM2"/>
    <property type="match status" value="1"/>
</dbReference>
<evidence type="ECO:0000313" key="13">
    <source>
        <dbReference type="Proteomes" id="UP001620626"/>
    </source>
</evidence>
<feature type="repeat" description="Solcar" evidence="10">
    <location>
        <begin position="777"/>
        <end position="860"/>
    </location>
</feature>
<dbReference type="InterPro" id="IPR018108">
    <property type="entry name" value="MCP_transmembrane"/>
</dbReference>